<sequence>MKWQNHVVVSASLAAAVNPVLIPVAILGATAPDWLEWLIVPFFRVRHRTVTHYVIVWILAIAFFAVVWDYRHFGLAFSLGGFGHVLADAFTVSGVPFGWWSTNRFYLFGGRLRTGHPGEYFAALAIALICGYIATHTEPMELGNGNTDKPMTKQFFPFFYDHHDNYQRGLIDGKEWKDNRLKFF</sequence>
<organism evidence="2 3">
    <name type="scientific">Crenothrix polyspora</name>
    <dbReference type="NCBI Taxonomy" id="360316"/>
    <lineage>
        <taxon>Bacteria</taxon>
        <taxon>Pseudomonadati</taxon>
        <taxon>Pseudomonadota</taxon>
        <taxon>Gammaproteobacteria</taxon>
        <taxon>Methylococcales</taxon>
        <taxon>Crenotrichaceae</taxon>
        <taxon>Crenothrix</taxon>
    </lineage>
</organism>
<keyword evidence="1" id="KW-1133">Transmembrane helix</keyword>
<evidence type="ECO:0000313" key="2">
    <source>
        <dbReference type="EMBL" id="SJM93395.1"/>
    </source>
</evidence>
<accession>A0A1R4HAX7</accession>
<name>A0A1R4HAX7_9GAMM</name>
<keyword evidence="3" id="KW-1185">Reference proteome</keyword>
<keyword evidence="1" id="KW-0472">Membrane</keyword>
<keyword evidence="1" id="KW-0812">Transmembrane</keyword>
<feature type="transmembrane region" description="Helical" evidence="1">
    <location>
        <begin position="75"/>
        <end position="100"/>
    </location>
</feature>
<dbReference type="EMBL" id="FUKJ01000255">
    <property type="protein sequence ID" value="SJM93395.1"/>
    <property type="molecule type" value="Genomic_DNA"/>
</dbReference>
<evidence type="ECO:0000256" key="1">
    <source>
        <dbReference type="SAM" id="Phobius"/>
    </source>
</evidence>
<reference evidence="3" key="1">
    <citation type="submission" date="2017-02" db="EMBL/GenBank/DDBJ databases">
        <authorList>
            <person name="Daims H."/>
        </authorList>
    </citation>
    <scope>NUCLEOTIDE SEQUENCE [LARGE SCALE GENOMIC DNA]</scope>
</reference>
<dbReference type="InterPro" id="IPR007404">
    <property type="entry name" value="YdjM-like"/>
</dbReference>
<evidence type="ECO:0008006" key="4">
    <source>
        <dbReference type="Google" id="ProtNLM"/>
    </source>
</evidence>
<proteinExistence type="predicted"/>
<dbReference type="Pfam" id="PF04307">
    <property type="entry name" value="YdjM"/>
    <property type="match status" value="1"/>
</dbReference>
<dbReference type="AlphaFoldDB" id="A0A1R4HAX7"/>
<feature type="transmembrane region" description="Helical" evidence="1">
    <location>
        <begin position="120"/>
        <end position="137"/>
    </location>
</feature>
<protein>
    <recommendedName>
        <fullName evidence="4">Membrane-bound metal-dependent hydrolase</fullName>
    </recommendedName>
</protein>
<feature type="transmembrane region" description="Helical" evidence="1">
    <location>
        <begin position="7"/>
        <end position="30"/>
    </location>
</feature>
<evidence type="ECO:0000313" key="3">
    <source>
        <dbReference type="Proteomes" id="UP000195442"/>
    </source>
</evidence>
<dbReference type="OrthoDB" id="5814398at2"/>
<gene>
    <name evidence="2" type="ORF">CRENPOLYSF2_3280009</name>
</gene>
<dbReference type="RefSeq" id="WP_087147364.1">
    <property type="nucleotide sequence ID" value="NZ_FUKJ01000255.1"/>
</dbReference>
<dbReference type="Proteomes" id="UP000195442">
    <property type="component" value="Unassembled WGS sequence"/>
</dbReference>
<feature type="transmembrane region" description="Helical" evidence="1">
    <location>
        <begin position="50"/>
        <end position="68"/>
    </location>
</feature>